<gene>
    <name evidence="2" type="ORF">ADUPG1_010652</name>
</gene>
<name>A0ABQ5JSA3_9EUKA</name>
<feature type="compositionally biased region" description="Acidic residues" evidence="1">
    <location>
        <begin position="79"/>
        <end position="99"/>
    </location>
</feature>
<comment type="caution">
    <text evidence="2">The sequence shown here is derived from an EMBL/GenBank/DDBJ whole genome shotgun (WGS) entry which is preliminary data.</text>
</comment>
<evidence type="ECO:0000256" key="1">
    <source>
        <dbReference type="SAM" id="MobiDB-lite"/>
    </source>
</evidence>
<evidence type="ECO:0000313" key="3">
    <source>
        <dbReference type="Proteomes" id="UP001057375"/>
    </source>
</evidence>
<accession>A0ABQ5JSA3</accession>
<feature type="region of interest" description="Disordered" evidence="1">
    <location>
        <begin position="1"/>
        <end position="143"/>
    </location>
</feature>
<protein>
    <submittedName>
        <fullName evidence="2">Uncharacterized protein</fullName>
    </submittedName>
</protein>
<feature type="non-terminal residue" evidence="2">
    <location>
        <position position="1"/>
    </location>
</feature>
<proteinExistence type="predicted"/>
<keyword evidence="3" id="KW-1185">Reference proteome</keyword>
<dbReference type="EMBL" id="BQXS01011658">
    <property type="protein sequence ID" value="GKT15222.1"/>
    <property type="molecule type" value="Genomic_DNA"/>
</dbReference>
<organism evidence="2 3">
    <name type="scientific">Aduncisulcus paluster</name>
    <dbReference type="NCBI Taxonomy" id="2918883"/>
    <lineage>
        <taxon>Eukaryota</taxon>
        <taxon>Metamonada</taxon>
        <taxon>Carpediemonas-like organisms</taxon>
        <taxon>Aduncisulcus</taxon>
    </lineage>
</organism>
<dbReference type="Proteomes" id="UP001057375">
    <property type="component" value="Unassembled WGS sequence"/>
</dbReference>
<sequence>VKVIKQVSYVPESRSVSRDSSNGYAAQYAEERRKTGTDMYSGEEYEEYEEYEEEEIVDVKGRPANSVHTAAGSSKLVEEHEDEGEYEYYDEEEEEEEEGKGEKEGKGVKSQPLSMKDLQSAPKDVKRSKGYAGRQQGGHRNAVGTVARRGAKMAVIDIKNAVSAVANPLDDLYGLTSFRSIDRRSSISENQPISRSFLLKAYEETCSHVPAKKSSAEPQSMQQYTSKMIKQQRMRARMMGKRVRGKNNRL</sequence>
<feature type="compositionally biased region" description="Acidic residues" evidence="1">
    <location>
        <begin position="41"/>
        <end position="56"/>
    </location>
</feature>
<evidence type="ECO:0000313" key="2">
    <source>
        <dbReference type="EMBL" id="GKT15222.1"/>
    </source>
</evidence>
<reference evidence="2" key="1">
    <citation type="submission" date="2022-03" db="EMBL/GenBank/DDBJ databases">
        <title>Draft genome sequence of Aduncisulcus paluster, a free-living microaerophilic Fornicata.</title>
        <authorList>
            <person name="Yuyama I."/>
            <person name="Kume K."/>
            <person name="Tamura T."/>
            <person name="Inagaki Y."/>
            <person name="Hashimoto T."/>
        </authorList>
    </citation>
    <scope>NUCLEOTIDE SEQUENCE</scope>
    <source>
        <strain evidence="2">NY0171</strain>
    </source>
</reference>